<dbReference type="Gene3D" id="2.170.270.10">
    <property type="entry name" value="SET domain"/>
    <property type="match status" value="1"/>
</dbReference>
<dbReference type="InterPro" id="IPR001214">
    <property type="entry name" value="SET_dom"/>
</dbReference>
<evidence type="ECO:0000256" key="6">
    <source>
        <dbReference type="ARBA" id="ARBA00048619"/>
    </source>
</evidence>
<dbReference type="GO" id="GO:0032259">
    <property type="term" value="P:methylation"/>
    <property type="evidence" value="ECO:0007669"/>
    <property type="project" value="UniProtKB-KW"/>
</dbReference>
<evidence type="ECO:0000256" key="1">
    <source>
        <dbReference type="ARBA" id="ARBA00022603"/>
    </source>
</evidence>
<dbReference type="PANTHER" id="PTHR46402">
    <property type="entry name" value="SET AND MYND DOMAIN-CONTAINING PROTEIN 5"/>
    <property type="match status" value="1"/>
</dbReference>
<sequence length="482" mass="53407">MASTSSSSSPLSPSEQDLKNAVISLKSIHPNLGISKIHALLLEAYPDWIVSEKRTRKALQSEGLVLQSSTEPPSSKLQSNVFPSSKLIPNLDVAKYGAKVQVRHFGKKKGKGLVAKEKITAGEPLWKEDPYIVAAECSGVLPQAFLILQGRSLKSSSPKNAQITDADCPRSREIYDLQRAGQACSFCTTPFSSSTTTSLLTSCSASTSLSDCPARFCNRLCRDRSARTHPLLCPAQNPASVPLLNWTRETQWIALHALASLTSRVMILCQDPKVADDEWRVVSSFATLSMEDRAKYHFDSAEPDPKAWRKAFNLYMQAFKEPESLIDQKKLARIIQKPVRAEISQGLFQFDAFLRNLGKMNLNLEGHGGLYVLHSHLNHCCDPNVSIRHLDQRAALSRITAIAKRDIEPGEELFITYVNPVLPVRARQQELRGWGFGKCTCHRCLEEEKLLRDSSDGVDGYHGSELDMADLAKELKAGFGVM</sequence>
<name>A0A8H5M7W4_9AGAR</name>
<dbReference type="CDD" id="cd20071">
    <property type="entry name" value="SET_SMYD"/>
    <property type="match status" value="1"/>
</dbReference>
<evidence type="ECO:0000313" key="8">
    <source>
        <dbReference type="EMBL" id="KAF5383916.1"/>
    </source>
</evidence>
<dbReference type="SUPFAM" id="SSF82199">
    <property type="entry name" value="SET domain"/>
    <property type="match status" value="1"/>
</dbReference>
<dbReference type="InterPro" id="IPR046341">
    <property type="entry name" value="SET_dom_sf"/>
</dbReference>
<dbReference type="PANTHER" id="PTHR46402:SF2">
    <property type="entry name" value="HISTONE-LYSINE N-TRIMETHYLTRANSFERASE SMYD5"/>
    <property type="match status" value="1"/>
</dbReference>
<dbReference type="GO" id="GO:0045814">
    <property type="term" value="P:negative regulation of gene expression, epigenetic"/>
    <property type="evidence" value="ECO:0007669"/>
    <property type="project" value="TreeGrafter"/>
</dbReference>
<evidence type="ECO:0000259" key="7">
    <source>
        <dbReference type="PROSITE" id="PS50280"/>
    </source>
</evidence>
<evidence type="ECO:0000256" key="2">
    <source>
        <dbReference type="ARBA" id="ARBA00022679"/>
    </source>
</evidence>
<evidence type="ECO:0000256" key="3">
    <source>
        <dbReference type="ARBA" id="ARBA00022691"/>
    </source>
</evidence>
<reference evidence="8 9" key="1">
    <citation type="journal article" date="2020" name="ISME J.">
        <title>Uncovering the hidden diversity of litter-decomposition mechanisms in mushroom-forming fungi.</title>
        <authorList>
            <person name="Floudas D."/>
            <person name="Bentzer J."/>
            <person name="Ahren D."/>
            <person name="Johansson T."/>
            <person name="Persson P."/>
            <person name="Tunlid A."/>
        </authorList>
    </citation>
    <scope>NUCLEOTIDE SEQUENCE [LARGE SCALE GENOMIC DNA]</scope>
    <source>
        <strain evidence="8 9">CBS 406.79</strain>
    </source>
</reference>
<dbReference type="GO" id="GO:0042799">
    <property type="term" value="F:histone H4K20 methyltransferase activity"/>
    <property type="evidence" value="ECO:0007669"/>
    <property type="project" value="TreeGrafter"/>
</dbReference>
<evidence type="ECO:0000256" key="4">
    <source>
        <dbReference type="ARBA" id="ARBA00042380"/>
    </source>
</evidence>
<protein>
    <recommendedName>
        <fullName evidence="5">Histone-lysine N-methyltransferase SET5</fullName>
    </recommendedName>
    <alternativeName>
        <fullName evidence="4">SET domain-containing protein 5</fullName>
    </alternativeName>
</protein>
<dbReference type="AlphaFoldDB" id="A0A8H5M7W4"/>
<evidence type="ECO:0000313" key="9">
    <source>
        <dbReference type="Proteomes" id="UP000518752"/>
    </source>
</evidence>
<proteinExistence type="predicted"/>
<keyword evidence="3" id="KW-0949">S-adenosyl-L-methionine</keyword>
<comment type="caution">
    <text evidence="8">The sequence shown here is derived from an EMBL/GenBank/DDBJ whole genome shotgun (WGS) entry which is preliminary data.</text>
</comment>
<feature type="domain" description="SET" evidence="7">
    <location>
        <begin position="98"/>
        <end position="418"/>
    </location>
</feature>
<dbReference type="EMBL" id="JAACJN010000046">
    <property type="protein sequence ID" value="KAF5383916.1"/>
    <property type="molecule type" value="Genomic_DNA"/>
</dbReference>
<gene>
    <name evidence="8" type="ORF">D9757_007422</name>
</gene>
<evidence type="ECO:0000256" key="5">
    <source>
        <dbReference type="ARBA" id="ARBA00044528"/>
    </source>
</evidence>
<dbReference type="PROSITE" id="PS50280">
    <property type="entry name" value="SET"/>
    <property type="match status" value="1"/>
</dbReference>
<keyword evidence="2" id="KW-0808">Transferase</keyword>
<dbReference type="Gene3D" id="6.10.140.2220">
    <property type="match status" value="1"/>
</dbReference>
<keyword evidence="1" id="KW-0489">Methyltransferase</keyword>
<dbReference type="Gene3D" id="1.10.220.160">
    <property type="match status" value="1"/>
</dbReference>
<dbReference type="Pfam" id="PF00856">
    <property type="entry name" value="SET"/>
    <property type="match status" value="1"/>
</dbReference>
<organism evidence="8 9">
    <name type="scientific">Collybiopsis confluens</name>
    <dbReference type="NCBI Taxonomy" id="2823264"/>
    <lineage>
        <taxon>Eukaryota</taxon>
        <taxon>Fungi</taxon>
        <taxon>Dikarya</taxon>
        <taxon>Basidiomycota</taxon>
        <taxon>Agaricomycotina</taxon>
        <taxon>Agaricomycetes</taxon>
        <taxon>Agaricomycetidae</taxon>
        <taxon>Agaricales</taxon>
        <taxon>Marasmiineae</taxon>
        <taxon>Omphalotaceae</taxon>
        <taxon>Collybiopsis</taxon>
    </lineage>
</organism>
<comment type="catalytic activity">
    <reaction evidence="6">
        <text>L-lysyl-[histone] + S-adenosyl-L-methionine = N(6)-methyl-L-lysyl-[histone] + S-adenosyl-L-homocysteine + H(+)</text>
        <dbReference type="Rhea" id="RHEA:10024"/>
        <dbReference type="Rhea" id="RHEA-COMP:9845"/>
        <dbReference type="Rhea" id="RHEA-COMP:9846"/>
        <dbReference type="ChEBI" id="CHEBI:15378"/>
        <dbReference type="ChEBI" id="CHEBI:29969"/>
        <dbReference type="ChEBI" id="CHEBI:57856"/>
        <dbReference type="ChEBI" id="CHEBI:59789"/>
        <dbReference type="ChEBI" id="CHEBI:61929"/>
    </reaction>
    <physiologicalReaction direction="left-to-right" evidence="6">
        <dbReference type="Rhea" id="RHEA:10025"/>
    </physiologicalReaction>
</comment>
<accession>A0A8H5M7W4</accession>
<keyword evidence="9" id="KW-1185">Reference proteome</keyword>
<dbReference type="OrthoDB" id="438641at2759"/>
<dbReference type="Proteomes" id="UP000518752">
    <property type="component" value="Unassembled WGS sequence"/>
</dbReference>
<dbReference type="SMART" id="SM00317">
    <property type="entry name" value="SET"/>
    <property type="match status" value="1"/>
</dbReference>